<evidence type="ECO:0000256" key="4">
    <source>
        <dbReference type="ARBA" id="ARBA00022777"/>
    </source>
</evidence>
<evidence type="ECO:0000313" key="16">
    <source>
        <dbReference type="EMBL" id="TCP18577.1"/>
    </source>
</evidence>
<evidence type="ECO:0000256" key="10">
    <source>
        <dbReference type="ARBA" id="ARBA00054997"/>
    </source>
</evidence>
<dbReference type="PROSITE" id="PS00584">
    <property type="entry name" value="PFKB_KINASES_2"/>
    <property type="match status" value="1"/>
</dbReference>
<dbReference type="EC" id="2.7.1.45" evidence="11"/>
<evidence type="ECO:0000259" key="15">
    <source>
        <dbReference type="Pfam" id="PF00294"/>
    </source>
</evidence>
<dbReference type="RefSeq" id="WP_132500816.1">
    <property type="nucleotide sequence ID" value="NZ_LVXA01000001.1"/>
</dbReference>
<reference evidence="16 17" key="1">
    <citation type="submission" date="2019-03" db="EMBL/GenBank/DDBJ databases">
        <title>Genomic Encyclopedia of Type Strains, Phase IV (KMG-IV): sequencing the most valuable type-strain genomes for metagenomic binning, comparative biology and taxonomic classification.</title>
        <authorList>
            <person name="Goeker M."/>
        </authorList>
    </citation>
    <scope>NUCLEOTIDE SEQUENCE [LARGE SCALE GENOMIC DNA]</scope>
    <source>
        <strain evidence="16 17">DSM 16380</strain>
    </source>
</reference>
<dbReference type="InterPro" id="IPR029056">
    <property type="entry name" value="Ribokinase-like"/>
</dbReference>
<dbReference type="Proteomes" id="UP000295537">
    <property type="component" value="Unassembled WGS sequence"/>
</dbReference>
<dbReference type="GO" id="GO:0006974">
    <property type="term" value="P:DNA damage response"/>
    <property type="evidence" value="ECO:0007669"/>
    <property type="project" value="TreeGrafter"/>
</dbReference>
<protein>
    <recommendedName>
        <fullName evidence="12">2-dehydro-3-deoxygluconokinase</fullName>
        <ecNumber evidence="11">2.7.1.45</ecNumber>
    </recommendedName>
    <alternativeName>
        <fullName evidence="13">2-keto-3-deoxygluconokinase</fullName>
    </alternativeName>
    <alternativeName>
        <fullName evidence="14">3-deoxy-2-oxo-D-gluconate kinase</fullName>
    </alternativeName>
    <alternativeName>
        <fullName evidence="8">KDG kinase</fullName>
    </alternativeName>
</protein>
<dbReference type="PANTHER" id="PTHR43085:SF15">
    <property type="entry name" value="2-DEHYDRO-3-DEOXYGLUCONOKINASE"/>
    <property type="match status" value="1"/>
</dbReference>
<dbReference type="InterPro" id="IPR011611">
    <property type="entry name" value="PfkB_dom"/>
</dbReference>
<dbReference type="OrthoDB" id="9776822at2"/>
<evidence type="ECO:0000256" key="7">
    <source>
        <dbReference type="ARBA" id="ARBA00043951"/>
    </source>
</evidence>
<comment type="function">
    <text evidence="10">Catalyzes the phosphorylation of 2-keto-3-deoxygluconate (KDG) to produce 2-keto-3-deoxy-6-phosphogluconate (KDPG).</text>
</comment>
<dbReference type="GO" id="GO:0005524">
    <property type="term" value="F:ATP binding"/>
    <property type="evidence" value="ECO:0007669"/>
    <property type="project" value="UniProtKB-KW"/>
</dbReference>
<sequence length="315" mass="34908">MKKIALFGECMIELNGEPFGVMYQTYGGDTLNTATYLARVSAPHALQICYVSAVGSDKLSQSLLTYWQADGINTQWVLQDENRSLGLYLIQLDKQGERTFLYWRNQSAARYLLQHPHFSEISNQLSSVDMIYLSGVSLAILPESDRELLITYLTKLKHSGVEIAFDSNFRPALWESLAQAKSCYHALLPLVDIALVTFDDEATLWQDEDEQQTIARLSAYSIPKIIIKQGKKGAIAYQYPQPIFVPTTPVEQVMDTTSAGDAFNAGFLAGYLQGKSLASCCHQGNQLAGIVIQHKGAIIDKSATAHLLAQFSTIQ</sequence>
<gene>
    <name evidence="16" type="ORF">EV693_102257</name>
</gene>
<evidence type="ECO:0000256" key="11">
    <source>
        <dbReference type="ARBA" id="ARBA00066369"/>
    </source>
</evidence>
<evidence type="ECO:0000256" key="14">
    <source>
        <dbReference type="ARBA" id="ARBA00080545"/>
    </source>
</evidence>
<dbReference type="Gene3D" id="3.40.1190.20">
    <property type="match status" value="1"/>
</dbReference>
<comment type="catalytic activity">
    <reaction evidence="9">
        <text>2-dehydro-3-deoxy-D-gluconate + ATP = 2-dehydro-3-deoxy-6-phospho-D-gluconate + ADP + H(+)</text>
        <dbReference type="Rhea" id="RHEA:14797"/>
        <dbReference type="ChEBI" id="CHEBI:15378"/>
        <dbReference type="ChEBI" id="CHEBI:30616"/>
        <dbReference type="ChEBI" id="CHEBI:57569"/>
        <dbReference type="ChEBI" id="CHEBI:57990"/>
        <dbReference type="ChEBI" id="CHEBI:456216"/>
        <dbReference type="EC" id="2.7.1.45"/>
    </reaction>
</comment>
<dbReference type="Pfam" id="PF00294">
    <property type="entry name" value="PfkB"/>
    <property type="match status" value="1"/>
</dbReference>
<dbReference type="GO" id="GO:0008673">
    <property type="term" value="F:2-dehydro-3-deoxygluconokinase activity"/>
    <property type="evidence" value="ECO:0007669"/>
    <property type="project" value="UniProtKB-EC"/>
</dbReference>
<comment type="caution">
    <text evidence="16">The sequence shown here is derived from an EMBL/GenBank/DDBJ whole genome shotgun (WGS) entry which is preliminary data.</text>
</comment>
<dbReference type="FunFam" id="3.40.1190.20:FF:000011">
    <property type="entry name" value="2-dehydro-3-deoxygluconokinase, putative"/>
    <property type="match status" value="1"/>
</dbReference>
<proteinExistence type="inferred from homology"/>
<evidence type="ECO:0000256" key="9">
    <source>
        <dbReference type="ARBA" id="ARBA00050729"/>
    </source>
</evidence>
<organism evidence="16 17">
    <name type="scientific">Nicoletella semolina</name>
    <dbReference type="NCBI Taxonomy" id="271160"/>
    <lineage>
        <taxon>Bacteria</taxon>
        <taxon>Pseudomonadati</taxon>
        <taxon>Pseudomonadota</taxon>
        <taxon>Gammaproteobacteria</taxon>
        <taxon>Pasteurellales</taxon>
        <taxon>Pasteurellaceae</taxon>
        <taxon>Nicoletella</taxon>
    </lineage>
</organism>
<dbReference type="AlphaFoldDB" id="A0A4R2NBU8"/>
<dbReference type="GO" id="GO:0005829">
    <property type="term" value="C:cytosol"/>
    <property type="evidence" value="ECO:0007669"/>
    <property type="project" value="TreeGrafter"/>
</dbReference>
<evidence type="ECO:0000313" key="17">
    <source>
        <dbReference type="Proteomes" id="UP000295537"/>
    </source>
</evidence>
<evidence type="ECO:0000256" key="1">
    <source>
        <dbReference type="ARBA" id="ARBA00010688"/>
    </source>
</evidence>
<dbReference type="GO" id="GO:0019698">
    <property type="term" value="P:D-galacturonate catabolic process"/>
    <property type="evidence" value="ECO:0007669"/>
    <property type="project" value="TreeGrafter"/>
</dbReference>
<evidence type="ECO:0000256" key="12">
    <source>
        <dbReference type="ARBA" id="ARBA00067931"/>
    </source>
</evidence>
<dbReference type="GO" id="GO:0042840">
    <property type="term" value="P:D-glucuronate catabolic process"/>
    <property type="evidence" value="ECO:0007669"/>
    <property type="project" value="TreeGrafter"/>
</dbReference>
<dbReference type="CDD" id="cd01166">
    <property type="entry name" value="KdgK"/>
    <property type="match status" value="1"/>
</dbReference>
<evidence type="ECO:0000256" key="13">
    <source>
        <dbReference type="ARBA" id="ARBA00075711"/>
    </source>
</evidence>
<evidence type="ECO:0000256" key="2">
    <source>
        <dbReference type="ARBA" id="ARBA00022679"/>
    </source>
</evidence>
<dbReference type="InterPro" id="IPR002173">
    <property type="entry name" value="Carboh/pur_kinase_PfkB_CS"/>
</dbReference>
<comment type="pathway">
    <text evidence="7">Carbohydrate acid metabolism; 2-dehydro-3-deoxy-D-gluconate degradation; D-glyceraldehyde 3-phosphate and pyruvate from 2-dehydro-3-deoxy-D-gluconate: step 1/2.</text>
</comment>
<dbReference type="PANTHER" id="PTHR43085">
    <property type="entry name" value="HEXOKINASE FAMILY MEMBER"/>
    <property type="match status" value="1"/>
</dbReference>
<keyword evidence="2" id="KW-0808">Transferase</keyword>
<dbReference type="EMBL" id="SLXJ01000002">
    <property type="protein sequence ID" value="TCP18577.1"/>
    <property type="molecule type" value="Genomic_DNA"/>
</dbReference>
<feature type="domain" description="Carbohydrate kinase PfkB" evidence="15">
    <location>
        <begin position="1"/>
        <end position="300"/>
    </location>
</feature>
<keyword evidence="3" id="KW-0547">Nucleotide-binding</keyword>
<keyword evidence="5" id="KW-0067">ATP-binding</keyword>
<accession>A0A4R2NBU8</accession>
<evidence type="ECO:0000256" key="5">
    <source>
        <dbReference type="ARBA" id="ARBA00022840"/>
    </source>
</evidence>
<evidence type="ECO:0000256" key="6">
    <source>
        <dbReference type="ARBA" id="ARBA00023277"/>
    </source>
</evidence>
<comment type="similarity">
    <text evidence="1">Belongs to the carbohydrate kinase PfkB family.</text>
</comment>
<evidence type="ECO:0000256" key="3">
    <source>
        <dbReference type="ARBA" id="ARBA00022741"/>
    </source>
</evidence>
<dbReference type="SUPFAM" id="SSF53613">
    <property type="entry name" value="Ribokinase-like"/>
    <property type="match status" value="1"/>
</dbReference>
<keyword evidence="4 16" id="KW-0418">Kinase</keyword>
<name>A0A4R2NBU8_9PAST</name>
<keyword evidence="17" id="KW-1185">Reference proteome</keyword>
<dbReference type="InterPro" id="IPR050306">
    <property type="entry name" value="PfkB_Carbo_kinase"/>
</dbReference>
<evidence type="ECO:0000256" key="8">
    <source>
        <dbReference type="ARBA" id="ARBA00044254"/>
    </source>
</evidence>
<keyword evidence="6" id="KW-0119">Carbohydrate metabolism</keyword>